<evidence type="ECO:0000313" key="3">
    <source>
        <dbReference type="Proteomes" id="UP001412239"/>
    </source>
</evidence>
<feature type="compositionally biased region" description="Basic and acidic residues" evidence="1">
    <location>
        <begin position="181"/>
        <end position="193"/>
    </location>
</feature>
<feature type="region of interest" description="Disordered" evidence="1">
    <location>
        <begin position="170"/>
        <end position="238"/>
    </location>
</feature>
<reference evidence="2" key="1">
    <citation type="submission" date="2015-10" db="EMBL/GenBank/DDBJ databases">
        <authorList>
            <person name="Regsiter A."/>
            <person name="william w."/>
        </authorList>
    </citation>
    <scope>NUCLEOTIDE SEQUENCE</scope>
    <source>
        <strain evidence="2">Montdore</strain>
    </source>
</reference>
<dbReference type="AlphaFoldDB" id="A0A292Q878"/>
<dbReference type="Proteomes" id="UP001412239">
    <property type="component" value="Unassembled WGS sequence"/>
</dbReference>
<proteinExistence type="predicted"/>
<dbReference type="EMBL" id="LN890945">
    <property type="protein sequence ID" value="CUS15604.1"/>
    <property type="molecule type" value="Genomic_DNA"/>
</dbReference>
<feature type="compositionally biased region" description="Gly residues" evidence="1">
    <location>
        <begin position="170"/>
        <end position="179"/>
    </location>
</feature>
<protein>
    <submittedName>
        <fullName evidence="2">Uncharacterized protein</fullName>
    </submittedName>
</protein>
<evidence type="ECO:0000313" key="2">
    <source>
        <dbReference type="EMBL" id="CUS15604.1"/>
    </source>
</evidence>
<sequence>MSDTPPPKRHCSSRVKSFTTYYPTKKYSPHISHSPSYSTVSYCYPLSLLPLATIRVYQSREFTPMRAPCRKCARPAEIGLILQKIFLTVERLVSGGVGKLSQKEKNEENHWAVNYEAGILEPTLFGGGGFKSGKLADSPYFPFEGERGVEEFGLFIRGLYGMVLHSNGDGNGGGGGITKGKGKEEETRLETPRKVSKASCRTTPPASSPRMFSRTFMSPPPSRHSETPTGTPEGEGTIPDFNNLKVLFPLLDKLERGSFAAAQMMEAFADIVIGQRCGNCCGWNVQRPGVRASPVSSGTVEPEREADLEDEDDRSSGTAFSERVLREYTPSTVGREERPMLQGAPKKNSSSNLINDPTAKARGEVTRGLCTPKRGNGPIPEDPVSDRWYAFITPKAERRIRLENPGEDVKATIKEEED</sequence>
<name>A0A292Q878_9PEZI</name>
<evidence type="ECO:0000256" key="1">
    <source>
        <dbReference type="SAM" id="MobiDB-lite"/>
    </source>
</evidence>
<feature type="compositionally biased region" description="Low complexity" evidence="1">
    <location>
        <begin position="227"/>
        <end position="238"/>
    </location>
</feature>
<accession>A0A292Q878</accession>
<gene>
    <name evidence="2" type="ORF">GSTUAT00000307001</name>
</gene>
<feature type="compositionally biased region" description="Acidic residues" evidence="1">
    <location>
        <begin position="304"/>
        <end position="313"/>
    </location>
</feature>
<organism evidence="2 3">
    <name type="scientific">Tuber aestivum</name>
    <name type="common">summer truffle</name>
    <dbReference type="NCBI Taxonomy" id="59557"/>
    <lineage>
        <taxon>Eukaryota</taxon>
        <taxon>Fungi</taxon>
        <taxon>Dikarya</taxon>
        <taxon>Ascomycota</taxon>
        <taxon>Pezizomycotina</taxon>
        <taxon>Pezizomycetes</taxon>
        <taxon>Pezizales</taxon>
        <taxon>Tuberaceae</taxon>
        <taxon>Tuber</taxon>
    </lineage>
</organism>
<feature type="region of interest" description="Disordered" evidence="1">
    <location>
        <begin position="291"/>
        <end position="385"/>
    </location>
</feature>
<keyword evidence="3" id="KW-1185">Reference proteome</keyword>